<dbReference type="Proteomes" id="UP000027195">
    <property type="component" value="Unassembled WGS sequence"/>
</dbReference>
<sequence>MMRLEQKRKGREKSRCSMIVFPLAKGDPTMENLPTDLRKLVVECFLEIISSRVAAVTLGAEVAGIGGSARAGESQREGTGNWRALACQKGGGAAIVVACLPYSHDSYLRLEAVRSLLIISAVPPLASSTHEAPGIDLDLRHDDWQQAAREPSWGPL</sequence>
<gene>
    <name evidence="1" type="ORF">BOTBODRAFT_40448</name>
</gene>
<evidence type="ECO:0000313" key="2">
    <source>
        <dbReference type="Proteomes" id="UP000027195"/>
    </source>
</evidence>
<dbReference type="InParanoid" id="A0A067N1R7"/>
<accession>A0A067N1R7</accession>
<proteinExistence type="predicted"/>
<organism evidence="1 2">
    <name type="scientific">Botryobasidium botryosum (strain FD-172 SS1)</name>
    <dbReference type="NCBI Taxonomy" id="930990"/>
    <lineage>
        <taxon>Eukaryota</taxon>
        <taxon>Fungi</taxon>
        <taxon>Dikarya</taxon>
        <taxon>Basidiomycota</taxon>
        <taxon>Agaricomycotina</taxon>
        <taxon>Agaricomycetes</taxon>
        <taxon>Cantharellales</taxon>
        <taxon>Botryobasidiaceae</taxon>
        <taxon>Botryobasidium</taxon>
    </lineage>
</organism>
<evidence type="ECO:0000313" key="1">
    <source>
        <dbReference type="EMBL" id="KDQ21789.1"/>
    </source>
</evidence>
<reference evidence="2" key="1">
    <citation type="journal article" date="2014" name="Proc. Natl. Acad. Sci. U.S.A.">
        <title>Extensive sampling of basidiomycete genomes demonstrates inadequacy of the white-rot/brown-rot paradigm for wood decay fungi.</title>
        <authorList>
            <person name="Riley R."/>
            <person name="Salamov A.A."/>
            <person name="Brown D.W."/>
            <person name="Nagy L.G."/>
            <person name="Floudas D."/>
            <person name="Held B.W."/>
            <person name="Levasseur A."/>
            <person name="Lombard V."/>
            <person name="Morin E."/>
            <person name="Otillar R."/>
            <person name="Lindquist E.A."/>
            <person name="Sun H."/>
            <person name="LaButti K.M."/>
            <person name="Schmutz J."/>
            <person name="Jabbour D."/>
            <person name="Luo H."/>
            <person name="Baker S.E."/>
            <person name="Pisabarro A.G."/>
            <person name="Walton J.D."/>
            <person name="Blanchette R.A."/>
            <person name="Henrissat B."/>
            <person name="Martin F."/>
            <person name="Cullen D."/>
            <person name="Hibbett D.S."/>
            <person name="Grigoriev I.V."/>
        </authorList>
    </citation>
    <scope>NUCLEOTIDE SEQUENCE [LARGE SCALE GENOMIC DNA]</scope>
    <source>
        <strain evidence="2">FD-172 SS1</strain>
    </source>
</reference>
<dbReference type="HOGENOM" id="CLU_1686268_0_0_1"/>
<dbReference type="AlphaFoldDB" id="A0A067N1R7"/>
<protein>
    <submittedName>
        <fullName evidence="1">Uncharacterized protein</fullName>
    </submittedName>
</protein>
<keyword evidence="2" id="KW-1185">Reference proteome</keyword>
<dbReference type="EMBL" id="KL198016">
    <property type="protein sequence ID" value="KDQ21789.1"/>
    <property type="molecule type" value="Genomic_DNA"/>
</dbReference>
<name>A0A067N1R7_BOTB1</name>